<name>A0A507B1A9_9PEZI</name>
<gene>
    <name evidence="2" type="ORF">E0L32_005978</name>
</gene>
<keyword evidence="1" id="KW-0472">Membrane</keyword>
<dbReference type="OrthoDB" id="408152at2759"/>
<accession>A0A507B1A9</accession>
<dbReference type="Gene3D" id="3.40.50.300">
    <property type="entry name" value="P-loop containing nucleotide triphosphate hydrolases"/>
    <property type="match status" value="1"/>
</dbReference>
<dbReference type="SUPFAM" id="SSF52540">
    <property type="entry name" value="P-loop containing nucleoside triphosphate hydrolases"/>
    <property type="match status" value="1"/>
</dbReference>
<evidence type="ECO:0000313" key="3">
    <source>
        <dbReference type="Proteomes" id="UP000319257"/>
    </source>
</evidence>
<dbReference type="Proteomes" id="UP000319257">
    <property type="component" value="Unassembled WGS sequence"/>
</dbReference>
<dbReference type="PANTHER" id="PTHR36978:SF8">
    <property type="entry name" value="NAD DEPENDENT EPIMERASE_DEHYDRATASE"/>
    <property type="match status" value="1"/>
</dbReference>
<sequence length="321" mass="36816">MSFLAPSLNSWWWCFLENHVYALRSPPPPRKRTRPMEVICVGPPRSGTESLQQALLILGYDHTYHGWDIVFDEQVHSPGWCALARRKWFGVEDGESGGLTAADFDALLGHSVAVTDAAASVFAAEMVAAYPDAKVVLNMRGDEDAWHASVVRTLVRANSSWAWYLASWVDRECFWAWHVYERYMWPLFFRAPDGDMAGAIKRNGKWVYRGTFSVNFDSRDVIVWVLLIICNIPEHCNMIRGLVPKERLLEWDIKDGWKPLCQFLGKDVPYEEFPHANAATGGWKAREQQAAKVWIERAFWRLFLIASIFTAGGWYWLKRAG</sequence>
<evidence type="ECO:0000256" key="1">
    <source>
        <dbReference type="SAM" id="Phobius"/>
    </source>
</evidence>
<evidence type="ECO:0008006" key="4">
    <source>
        <dbReference type="Google" id="ProtNLM"/>
    </source>
</evidence>
<keyword evidence="3" id="KW-1185">Reference proteome</keyword>
<comment type="caution">
    <text evidence="2">The sequence shown here is derived from an EMBL/GenBank/DDBJ whole genome shotgun (WGS) entry which is preliminary data.</text>
</comment>
<dbReference type="PANTHER" id="PTHR36978">
    <property type="entry name" value="P-LOOP CONTAINING NUCLEOTIDE TRIPHOSPHATE HYDROLASE"/>
    <property type="match status" value="1"/>
</dbReference>
<keyword evidence="1" id="KW-0812">Transmembrane</keyword>
<protein>
    <recommendedName>
        <fullName evidence="4">NAD dependent epimerase/dehydratase</fullName>
    </recommendedName>
</protein>
<dbReference type="Pfam" id="PF17784">
    <property type="entry name" value="Sulfotransfer_4"/>
    <property type="match status" value="2"/>
</dbReference>
<dbReference type="InParanoid" id="A0A507B1A9"/>
<proteinExistence type="predicted"/>
<dbReference type="InterPro" id="IPR040632">
    <property type="entry name" value="Sulfotransfer_4"/>
</dbReference>
<evidence type="ECO:0000313" key="2">
    <source>
        <dbReference type="EMBL" id="TPX13507.1"/>
    </source>
</evidence>
<organism evidence="2 3">
    <name type="scientific">Thyridium curvatum</name>
    <dbReference type="NCBI Taxonomy" id="1093900"/>
    <lineage>
        <taxon>Eukaryota</taxon>
        <taxon>Fungi</taxon>
        <taxon>Dikarya</taxon>
        <taxon>Ascomycota</taxon>
        <taxon>Pezizomycotina</taxon>
        <taxon>Sordariomycetes</taxon>
        <taxon>Sordariomycetidae</taxon>
        <taxon>Thyridiales</taxon>
        <taxon>Thyridiaceae</taxon>
        <taxon>Thyridium</taxon>
    </lineage>
</organism>
<dbReference type="InterPro" id="IPR027417">
    <property type="entry name" value="P-loop_NTPase"/>
</dbReference>
<dbReference type="RefSeq" id="XP_030995218.1">
    <property type="nucleotide sequence ID" value="XM_031140559.1"/>
</dbReference>
<feature type="transmembrane region" description="Helical" evidence="1">
    <location>
        <begin position="298"/>
        <end position="317"/>
    </location>
</feature>
<dbReference type="STRING" id="1093900.A0A507B1A9"/>
<reference evidence="2 3" key="1">
    <citation type="submission" date="2019-06" db="EMBL/GenBank/DDBJ databases">
        <title>Draft genome sequence of the filamentous fungus Phialemoniopsis curvata isolated from diesel fuel.</title>
        <authorList>
            <person name="Varaljay V.A."/>
            <person name="Lyon W.J."/>
            <person name="Crouch A.L."/>
            <person name="Drake C.E."/>
            <person name="Hollomon J.M."/>
            <person name="Nadeau L.J."/>
            <person name="Nunn H.S."/>
            <person name="Stevenson B.S."/>
            <person name="Bojanowski C.L."/>
            <person name="Crookes-Goodson W.J."/>
        </authorList>
    </citation>
    <scope>NUCLEOTIDE SEQUENCE [LARGE SCALE GENOMIC DNA]</scope>
    <source>
        <strain evidence="2 3">D216</strain>
    </source>
</reference>
<dbReference type="GeneID" id="41973425"/>
<dbReference type="AlphaFoldDB" id="A0A507B1A9"/>
<dbReference type="EMBL" id="SKBQ01000033">
    <property type="protein sequence ID" value="TPX13507.1"/>
    <property type="molecule type" value="Genomic_DNA"/>
</dbReference>
<keyword evidence="1" id="KW-1133">Transmembrane helix</keyword>